<feature type="domain" description="DUF6881" evidence="1">
    <location>
        <begin position="2"/>
        <end position="90"/>
    </location>
</feature>
<dbReference type="RefSeq" id="WP_060106096.1">
    <property type="nucleotide sequence ID" value="NZ_LPEQ01000065.1"/>
</dbReference>
<dbReference type="Proteomes" id="UP000062317">
    <property type="component" value="Unassembled WGS sequence"/>
</dbReference>
<name>A0A105VIE0_9BURK</name>
<keyword evidence="3" id="KW-1185">Reference proteome</keyword>
<gene>
    <name evidence="2" type="ORF">WT27_04255</name>
</gene>
<evidence type="ECO:0000313" key="2">
    <source>
        <dbReference type="EMBL" id="KVV48313.1"/>
    </source>
</evidence>
<dbReference type="Pfam" id="PF21812">
    <property type="entry name" value="DUF6881"/>
    <property type="match status" value="1"/>
</dbReference>
<evidence type="ECO:0000313" key="3">
    <source>
        <dbReference type="Proteomes" id="UP000062317"/>
    </source>
</evidence>
<protein>
    <recommendedName>
        <fullName evidence="1">DUF6881 domain-containing protein</fullName>
    </recommendedName>
</protein>
<comment type="caution">
    <text evidence="2">The sequence shown here is derived from an EMBL/GenBank/DDBJ whole genome shotgun (WGS) entry which is preliminary data.</text>
</comment>
<sequence>MMYIRVKWVHTIPSEPIWLYSELDSDRWEIRKVEVYADGNMGFADQFKSIGGTSLSIEPLPSISEIMLDPQFDPVEITKQEFEKVWDAAILKQRK</sequence>
<proteinExistence type="predicted"/>
<evidence type="ECO:0000259" key="1">
    <source>
        <dbReference type="Pfam" id="PF21812"/>
    </source>
</evidence>
<accession>A0A105VIE0</accession>
<dbReference type="EMBL" id="LPEQ01000065">
    <property type="protein sequence ID" value="KVV48313.1"/>
    <property type="molecule type" value="Genomic_DNA"/>
</dbReference>
<reference evidence="2 3" key="1">
    <citation type="submission" date="2015-11" db="EMBL/GenBank/DDBJ databases">
        <title>Expanding the genomic diversity of Burkholderia species for the development of highly accurate diagnostics.</title>
        <authorList>
            <person name="Sahl J."/>
            <person name="Keim P."/>
            <person name="Wagner D."/>
        </authorList>
    </citation>
    <scope>NUCLEOTIDE SEQUENCE [LARGE SCALE GENOMIC DNA]</scope>
    <source>
        <strain evidence="2 3">MSMB1301WGS</strain>
    </source>
</reference>
<dbReference type="InterPro" id="IPR049248">
    <property type="entry name" value="DUF6881"/>
</dbReference>
<organism evidence="2 3">
    <name type="scientific">Burkholderia territorii</name>
    <dbReference type="NCBI Taxonomy" id="1503055"/>
    <lineage>
        <taxon>Bacteria</taxon>
        <taxon>Pseudomonadati</taxon>
        <taxon>Pseudomonadota</taxon>
        <taxon>Betaproteobacteria</taxon>
        <taxon>Burkholderiales</taxon>
        <taxon>Burkholderiaceae</taxon>
        <taxon>Burkholderia</taxon>
        <taxon>Burkholderia cepacia complex</taxon>
    </lineage>
</organism>
<dbReference type="AlphaFoldDB" id="A0A105VIE0"/>